<reference evidence="2" key="1">
    <citation type="journal article" date="2015" name="Nature">
        <title>Complex archaea that bridge the gap between prokaryotes and eukaryotes.</title>
        <authorList>
            <person name="Spang A."/>
            <person name="Saw J.H."/>
            <person name="Jorgensen S.L."/>
            <person name="Zaremba-Niedzwiedzka K."/>
            <person name="Martijn J."/>
            <person name="Lind A.E."/>
            <person name="van Eijk R."/>
            <person name="Schleper C."/>
            <person name="Guy L."/>
            <person name="Ettema T.J."/>
        </authorList>
    </citation>
    <scope>NUCLEOTIDE SEQUENCE</scope>
</reference>
<sequence>MANVRKQEQEKGKVARVPFGGTRYKLQLSDADNEGFKRRRMVPRWFNDQDGRIQRALSGGYKFVKPEHATSLGSGAIHQGNTDEGSRVSKIVSKGEPVIRAYLMEISKKFWTEDQAAKQKINDKVDEALAAGQSGGAKVENQYGPGVTYSH</sequence>
<proteinExistence type="predicted"/>
<evidence type="ECO:0000256" key="1">
    <source>
        <dbReference type="SAM" id="MobiDB-lite"/>
    </source>
</evidence>
<dbReference type="AlphaFoldDB" id="A0A0F9MRL1"/>
<accession>A0A0F9MRL1</accession>
<evidence type="ECO:0000313" key="2">
    <source>
        <dbReference type="EMBL" id="KKM79285.1"/>
    </source>
</evidence>
<protein>
    <submittedName>
        <fullName evidence="2">Uncharacterized protein</fullName>
    </submittedName>
</protein>
<name>A0A0F9MRL1_9ZZZZ</name>
<organism evidence="2">
    <name type="scientific">marine sediment metagenome</name>
    <dbReference type="NCBI Taxonomy" id="412755"/>
    <lineage>
        <taxon>unclassified sequences</taxon>
        <taxon>metagenomes</taxon>
        <taxon>ecological metagenomes</taxon>
    </lineage>
</organism>
<comment type="caution">
    <text evidence="2">The sequence shown here is derived from an EMBL/GenBank/DDBJ whole genome shotgun (WGS) entry which is preliminary data.</text>
</comment>
<dbReference type="EMBL" id="LAZR01008355">
    <property type="protein sequence ID" value="KKM79285.1"/>
    <property type="molecule type" value="Genomic_DNA"/>
</dbReference>
<gene>
    <name evidence="2" type="ORF">LCGC14_1351460</name>
</gene>
<feature type="region of interest" description="Disordered" evidence="1">
    <location>
        <begin position="131"/>
        <end position="151"/>
    </location>
</feature>